<reference evidence="5" key="1">
    <citation type="submission" date="2014-12" db="EMBL/GenBank/DDBJ databases">
        <title>Genome Sequence of Valsa Canker Pathogens Uncovers a Specific Adaption of Colonization on Woody Bark.</title>
        <authorList>
            <person name="Yin Z."/>
            <person name="Liu H."/>
            <person name="Gao X."/>
            <person name="Li Z."/>
            <person name="Song N."/>
            <person name="Ke X."/>
            <person name="Dai Q."/>
            <person name="Wu Y."/>
            <person name="Sun Y."/>
            <person name="Xu J.-R."/>
            <person name="Kang Z.K."/>
            <person name="Wang L."/>
            <person name="Huang L."/>
        </authorList>
    </citation>
    <scope>NUCLEOTIDE SEQUENCE [LARGE SCALE GENOMIC DNA]</scope>
    <source>
        <strain evidence="5">03-8</strain>
    </source>
</reference>
<evidence type="ECO:0000256" key="1">
    <source>
        <dbReference type="SAM" id="MobiDB-lite"/>
    </source>
</evidence>
<feature type="transmembrane region" description="Helical" evidence="2">
    <location>
        <begin position="748"/>
        <end position="766"/>
    </location>
</feature>
<feature type="transmembrane region" description="Helical" evidence="2">
    <location>
        <begin position="842"/>
        <end position="860"/>
    </location>
</feature>
<dbReference type="PANTHER" id="PTHR35408:SF1">
    <property type="entry name" value="GLYCOSYLTRANSFERASE 2-LIKE DOMAIN-CONTAINING PROTEIN"/>
    <property type="match status" value="1"/>
</dbReference>
<dbReference type="EMBL" id="CM003106">
    <property type="protein sequence ID" value="KUI72902.1"/>
    <property type="molecule type" value="Genomic_DNA"/>
</dbReference>
<gene>
    <name evidence="5" type="ORF">VM1G_08212</name>
</gene>
<accession>A0A194W9D0</accession>
<keyword evidence="2" id="KW-1133">Transmembrane helix</keyword>
<sequence>MYSSSSSDGGSARRGTQPPRLTIDREKYNRSSGSQSRSTPTNPFSDRSRGSGHTQLTISSSTKSNETSIETLRSIRSDVMVNYLYQQALSKSYLTPLDLWQGIVLKKGRGEYAFCPPQLEDFENGLLDNVRNMNVCCAMTVSTPVTRTVLESMAYVDLDYVPMPNGLRVQVLKTMSDLPRCQLHHFAAFLEDLMILVVWDDDAENLLKRAEDLEAKFVEMIWGEDTGDNEADEAGHEEEGRRDGGDINIEPRQLEAGTTTEERRPVRLENAVIVALTLCLTIICISLGWKALAIECMVDGTYTRLVLVAFGPMQLFISLFFFQAICGNIIQLVGPVSQMISNSKNFSGRAPKKQLDRRKTLPHVTIQMPVSKEGLAGVIRPTVMSVKAAISTYEMQGGTANIFVNDDGMQLVNEADAQARRDFYDEHQIGWVARPMHNPYGDKPFYRRGKFKKASNMNYAMGVSNRVEAKLRAVQRTESWTQVDEDTAYEKALATVIAEDEGRAQAGGNIRMGDYILLVDCDTRVPKDCLLDGVMEMEESPQVAIIQYKSGVMNISKSYFEKGMTWFTHLIYTAITFAVSTGDACPFVGHNALMRWSAIQSAAAFDDGDGYEKYWSESHVSEDFDMAIRLQCAGYTLRYAAYTGEGFKEGVSLTVYDEVARWEKYAYGCNELIFHPFRYWLVRGPFTPLFRKFITTSAMPLPAKITICSYIGTYYAIASAWIFTAVNYFVTGWGYGMNEKYYAESFSTFFSVVMVFTGVGNFSLAVLRYRLERGNPARKYWENLKWIPMFSVFLGGISLHVSQAILSHFFEIEMNWGATAKEVEAVVFHEEIVRISKKFKGTFVFCLLGTVVMVMLFWFVPYQWQVRDFASIFPFAMLVSCHFWLPVVLNPALMVLSW</sequence>
<dbReference type="InterPro" id="IPR001173">
    <property type="entry name" value="Glyco_trans_2-like"/>
</dbReference>
<feature type="compositionally biased region" description="Polar residues" evidence="1">
    <location>
        <begin position="30"/>
        <end position="65"/>
    </location>
</feature>
<keyword evidence="6" id="KW-1185">Reference proteome</keyword>
<name>A0A194W9D0_CYTMA</name>
<dbReference type="InterPro" id="IPR029044">
    <property type="entry name" value="Nucleotide-diphossugar_trans"/>
</dbReference>
<feature type="transmembrane region" description="Helical" evidence="2">
    <location>
        <begin position="305"/>
        <end position="325"/>
    </location>
</feature>
<evidence type="ECO:0000259" key="3">
    <source>
        <dbReference type="Pfam" id="PF13632"/>
    </source>
</evidence>
<evidence type="ECO:0000259" key="4">
    <source>
        <dbReference type="Pfam" id="PF25550"/>
    </source>
</evidence>
<dbReference type="PANTHER" id="PTHR35408">
    <property type="entry name" value="CHROMOSOME 15, WHOLE GENOME SHOTGUN SEQUENCE"/>
    <property type="match status" value="1"/>
</dbReference>
<feature type="compositionally biased region" description="Low complexity" evidence="1">
    <location>
        <begin position="1"/>
        <end position="10"/>
    </location>
</feature>
<dbReference type="Pfam" id="PF25550">
    <property type="entry name" value="DUF7928"/>
    <property type="match status" value="1"/>
</dbReference>
<dbReference type="Gene3D" id="3.90.550.10">
    <property type="entry name" value="Spore Coat Polysaccharide Biosynthesis Protein SpsA, Chain A"/>
    <property type="match status" value="1"/>
</dbReference>
<evidence type="ECO:0000256" key="2">
    <source>
        <dbReference type="SAM" id="Phobius"/>
    </source>
</evidence>
<keyword evidence="2" id="KW-0812">Transmembrane</keyword>
<feature type="transmembrane region" description="Helical" evidence="2">
    <location>
        <begin position="872"/>
        <end position="896"/>
    </location>
</feature>
<feature type="region of interest" description="Disordered" evidence="1">
    <location>
        <begin position="226"/>
        <end position="261"/>
    </location>
</feature>
<dbReference type="InterPro" id="IPR057688">
    <property type="entry name" value="DUF7928"/>
</dbReference>
<feature type="domain" description="Glycosyltransferase 2-like" evidence="3">
    <location>
        <begin position="515"/>
        <end position="727"/>
    </location>
</feature>
<keyword evidence="2" id="KW-0472">Membrane</keyword>
<feature type="compositionally biased region" description="Basic and acidic residues" evidence="1">
    <location>
        <begin position="233"/>
        <end position="245"/>
    </location>
</feature>
<feature type="domain" description="DUF7928" evidence="4">
    <location>
        <begin position="75"/>
        <end position="231"/>
    </location>
</feature>
<protein>
    <submittedName>
        <fullName evidence="5">Glucans biosynthesis glucosyltransferase H</fullName>
    </submittedName>
</protein>
<feature type="region of interest" description="Disordered" evidence="1">
    <location>
        <begin position="1"/>
        <end position="65"/>
    </location>
</feature>
<organism evidence="5 6">
    <name type="scientific">Cytospora mali</name>
    <name type="common">Apple Valsa canker fungus</name>
    <name type="synonym">Valsa mali</name>
    <dbReference type="NCBI Taxonomy" id="578113"/>
    <lineage>
        <taxon>Eukaryota</taxon>
        <taxon>Fungi</taxon>
        <taxon>Dikarya</taxon>
        <taxon>Ascomycota</taxon>
        <taxon>Pezizomycotina</taxon>
        <taxon>Sordariomycetes</taxon>
        <taxon>Sordariomycetidae</taxon>
        <taxon>Diaporthales</taxon>
        <taxon>Cytosporaceae</taxon>
        <taxon>Cytospora</taxon>
    </lineage>
</organism>
<proteinExistence type="predicted"/>
<feature type="transmembrane region" description="Helical" evidence="2">
    <location>
        <begin position="786"/>
        <end position="806"/>
    </location>
</feature>
<dbReference type="OrthoDB" id="38531at2759"/>
<dbReference type="Proteomes" id="UP000078559">
    <property type="component" value="Chromosome 9"/>
</dbReference>
<dbReference type="Pfam" id="PF13632">
    <property type="entry name" value="Glyco_trans_2_3"/>
    <property type="match status" value="1"/>
</dbReference>
<evidence type="ECO:0000313" key="6">
    <source>
        <dbReference type="Proteomes" id="UP000078559"/>
    </source>
</evidence>
<feature type="transmembrane region" description="Helical" evidence="2">
    <location>
        <begin position="714"/>
        <end position="736"/>
    </location>
</feature>
<dbReference type="SUPFAM" id="SSF53448">
    <property type="entry name" value="Nucleotide-diphospho-sugar transferases"/>
    <property type="match status" value="1"/>
</dbReference>
<dbReference type="AlphaFoldDB" id="A0A194W9D0"/>
<feature type="transmembrane region" description="Helical" evidence="2">
    <location>
        <begin position="271"/>
        <end position="293"/>
    </location>
</feature>
<evidence type="ECO:0000313" key="5">
    <source>
        <dbReference type="EMBL" id="KUI72902.1"/>
    </source>
</evidence>